<dbReference type="Proteomes" id="UP000593892">
    <property type="component" value="Chromosome"/>
</dbReference>
<dbReference type="GO" id="GO:0003677">
    <property type="term" value="F:DNA binding"/>
    <property type="evidence" value="ECO:0007669"/>
    <property type="project" value="UniProtKB-KW"/>
</dbReference>
<dbReference type="KEGG" id="pfer:IRI77_31190"/>
<gene>
    <name evidence="5" type="ORF">IRI77_31190</name>
</gene>
<feature type="domain" description="HTH marR-type" evidence="4">
    <location>
        <begin position="13"/>
        <end position="145"/>
    </location>
</feature>
<dbReference type="SUPFAM" id="SSF46785">
    <property type="entry name" value="Winged helix' DNA-binding domain"/>
    <property type="match status" value="1"/>
</dbReference>
<protein>
    <submittedName>
        <fullName evidence="5">MarR family transcriptional regulator</fullName>
    </submittedName>
</protein>
<dbReference type="PRINTS" id="PR00598">
    <property type="entry name" value="HTHMARR"/>
</dbReference>
<organism evidence="5 6">
    <name type="scientific">Paludibaculum fermentans</name>
    <dbReference type="NCBI Taxonomy" id="1473598"/>
    <lineage>
        <taxon>Bacteria</taxon>
        <taxon>Pseudomonadati</taxon>
        <taxon>Acidobacteriota</taxon>
        <taxon>Terriglobia</taxon>
        <taxon>Bryobacterales</taxon>
        <taxon>Bryobacteraceae</taxon>
        <taxon>Paludibaculum</taxon>
    </lineage>
</organism>
<dbReference type="GO" id="GO:0003700">
    <property type="term" value="F:DNA-binding transcription factor activity"/>
    <property type="evidence" value="ECO:0007669"/>
    <property type="project" value="InterPro"/>
</dbReference>
<reference evidence="5 6" key="1">
    <citation type="submission" date="2020-10" db="EMBL/GenBank/DDBJ databases">
        <title>Complete genome sequence of Paludibaculum fermentans P105T, a facultatively anaerobic acidobacterium capable of dissimilatory Fe(III) reduction.</title>
        <authorList>
            <person name="Dedysh S.N."/>
            <person name="Beletsky A.V."/>
            <person name="Kulichevskaya I.S."/>
            <person name="Mardanov A.V."/>
            <person name="Ravin N.V."/>
        </authorList>
    </citation>
    <scope>NUCLEOTIDE SEQUENCE [LARGE SCALE GENOMIC DNA]</scope>
    <source>
        <strain evidence="5 6">P105</strain>
    </source>
</reference>
<dbReference type="EMBL" id="CP063849">
    <property type="protein sequence ID" value="QOY87191.1"/>
    <property type="molecule type" value="Genomic_DNA"/>
</dbReference>
<dbReference type="SMART" id="SM00347">
    <property type="entry name" value="HTH_MARR"/>
    <property type="match status" value="1"/>
</dbReference>
<dbReference type="PANTHER" id="PTHR42756">
    <property type="entry name" value="TRANSCRIPTIONAL REGULATOR, MARR"/>
    <property type="match status" value="1"/>
</dbReference>
<evidence type="ECO:0000256" key="1">
    <source>
        <dbReference type="ARBA" id="ARBA00023015"/>
    </source>
</evidence>
<accession>A0A7S7NP38</accession>
<dbReference type="InterPro" id="IPR036388">
    <property type="entry name" value="WH-like_DNA-bd_sf"/>
</dbReference>
<dbReference type="InterPro" id="IPR000835">
    <property type="entry name" value="HTH_MarR-typ"/>
</dbReference>
<sequence>MQNSNPSNSKAQAVHLWLVLSRASHVIEMHAVRSIESMGIGKSDFAVLEALLHKGPLPVNLLGRKVLLTSGSITTAVDRLEERGLVRRCNDAKDRRARIVSLTQAGSELAEKLFAAHADDMECAAAVISEEEQVTLIHLLRKLGLGAGALLHSPS</sequence>
<dbReference type="Pfam" id="PF12802">
    <property type="entry name" value="MarR_2"/>
    <property type="match status" value="1"/>
</dbReference>
<dbReference type="RefSeq" id="WP_194448860.1">
    <property type="nucleotide sequence ID" value="NZ_CP063849.1"/>
</dbReference>
<evidence type="ECO:0000313" key="6">
    <source>
        <dbReference type="Proteomes" id="UP000593892"/>
    </source>
</evidence>
<dbReference type="PROSITE" id="PS50995">
    <property type="entry name" value="HTH_MARR_2"/>
    <property type="match status" value="1"/>
</dbReference>
<evidence type="ECO:0000313" key="5">
    <source>
        <dbReference type="EMBL" id="QOY87191.1"/>
    </source>
</evidence>
<name>A0A7S7NP38_PALFE</name>
<evidence type="ECO:0000256" key="3">
    <source>
        <dbReference type="ARBA" id="ARBA00023163"/>
    </source>
</evidence>
<keyword evidence="1" id="KW-0805">Transcription regulation</keyword>
<dbReference type="AlphaFoldDB" id="A0A7S7NP38"/>
<evidence type="ECO:0000256" key="2">
    <source>
        <dbReference type="ARBA" id="ARBA00023125"/>
    </source>
</evidence>
<keyword evidence="2" id="KW-0238">DNA-binding</keyword>
<dbReference type="Gene3D" id="1.10.10.10">
    <property type="entry name" value="Winged helix-like DNA-binding domain superfamily/Winged helix DNA-binding domain"/>
    <property type="match status" value="1"/>
</dbReference>
<keyword evidence="3" id="KW-0804">Transcription</keyword>
<proteinExistence type="predicted"/>
<keyword evidence="6" id="KW-1185">Reference proteome</keyword>
<dbReference type="PANTHER" id="PTHR42756:SF1">
    <property type="entry name" value="TRANSCRIPTIONAL REPRESSOR OF EMRAB OPERON"/>
    <property type="match status" value="1"/>
</dbReference>
<dbReference type="InterPro" id="IPR036390">
    <property type="entry name" value="WH_DNA-bd_sf"/>
</dbReference>
<evidence type="ECO:0000259" key="4">
    <source>
        <dbReference type="PROSITE" id="PS50995"/>
    </source>
</evidence>